<dbReference type="Proteomes" id="UP000299102">
    <property type="component" value="Unassembled WGS sequence"/>
</dbReference>
<keyword evidence="2" id="KW-1185">Reference proteome</keyword>
<dbReference type="AlphaFoldDB" id="A0A4C1ZQL2"/>
<reference evidence="1 2" key="1">
    <citation type="journal article" date="2019" name="Commun. Biol.">
        <title>The bagworm genome reveals a unique fibroin gene that provides high tensile strength.</title>
        <authorList>
            <person name="Kono N."/>
            <person name="Nakamura H."/>
            <person name="Ohtoshi R."/>
            <person name="Tomita M."/>
            <person name="Numata K."/>
            <person name="Arakawa K."/>
        </authorList>
    </citation>
    <scope>NUCLEOTIDE SEQUENCE [LARGE SCALE GENOMIC DNA]</scope>
</reference>
<protein>
    <submittedName>
        <fullName evidence="1">Uncharacterized protein</fullName>
    </submittedName>
</protein>
<evidence type="ECO:0000313" key="1">
    <source>
        <dbReference type="EMBL" id="GBP89219.1"/>
    </source>
</evidence>
<comment type="caution">
    <text evidence="1">The sequence shown here is derived from an EMBL/GenBank/DDBJ whole genome shotgun (WGS) entry which is preliminary data.</text>
</comment>
<evidence type="ECO:0000313" key="2">
    <source>
        <dbReference type="Proteomes" id="UP000299102"/>
    </source>
</evidence>
<name>A0A4C1ZQL2_EUMVA</name>
<proteinExistence type="predicted"/>
<dbReference type="EMBL" id="BGZK01001984">
    <property type="protein sequence ID" value="GBP89219.1"/>
    <property type="molecule type" value="Genomic_DNA"/>
</dbReference>
<accession>A0A4C1ZQL2</accession>
<gene>
    <name evidence="1" type="ORF">EVAR_60344_1</name>
</gene>
<sequence length="76" mass="8918">MRQPEVIALFRGRRGLRGTRCSSDVFGFSGSRFEHLLHGDKEPVKKNRLRNRLADKKNRFADMISRFHFKTKGRCP</sequence>
<organism evidence="1 2">
    <name type="scientific">Eumeta variegata</name>
    <name type="common">Bagworm moth</name>
    <name type="synonym">Eumeta japonica</name>
    <dbReference type="NCBI Taxonomy" id="151549"/>
    <lineage>
        <taxon>Eukaryota</taxon>
        <taxon>Metazoa</taxon>
        <taxon>Ecdysozoa</taxon>
        <taxon>Arthropoda</taxon>
        <taxon>Hexapoda</taxon>
        <taxon>Insecta</taxon>
        <taxon>Pterygota</taxon>
        <taxon>Neoptera</taxon>
        <taxon>Endopterygota</taxon>
        <taxon>Lepidoptera</taxon>
        <taxon>Glossata</taxon>
        <taxon>Ditrysia</taxon>
        <taxon>Tineoidea</taxon>
        <taxon>Psychidae</taxon>
        <taxon>Oiketicinae</taxon>
        <taxon>Eumeta</taxon>
    </lineage>
</organism>